<dbReference type="GO" id="GO:0000307">
    <property type="term" value="C:cyclin-dependent protein kinase holoenzyme complex"/>
    <property type="evidence" value="ECO:0007669"/>
    <property type="project" value="TreeGrafter"/>
</dbReference>
<evidence type="ECO:0000313" key="3">
    <source>
        <dbReference type="Proteomes" id="UP000268162"/>
    </source>
</evidence>
<feature type="domain" description="Cyclin N-terminal" evidence="1">
    <location>
        <begin position="5"/>
        <end position="105"/>
    </location>
</feature>
<dbReference type="GO" id="GO:0016538">
    <property type="term" value="F:cyclin-dependent protein serine/threonine kinase regulator activity"/>
    <property type="evidence" value="ECO:0007669"/>
    <property type="project" value="TreeGrafter"/>
</dbReference>
<feature type="non-terminal residue" evidence="2">
    <location>
        <position position="116"/>
    </location>
</feature>
<protein>
    <recommendedName>
        <fullName evidence="1">Cyclin N-terminal domain-containing protein</fullName>
    </recommendedName>
</protein>
<dbReference type="Gene3D" id="1.10.472.10">
    <property type="entry name" value="Cyclin-like"/>
    <property type="match status" value="1"/>
</dbReference>
<dbReference type="CDD" id="cd20557">
    <property type="entry name" value="CYCLIN_ScPCL1-like"/>
    <property type="match status" value="1"/>
</dbReference>
<keyword evidence="3" id="KW-1185">Reference proteome</keyword>
<dbReference type="InterPro" id="IPR036915">
    <property type="entry name" value="Cyclin-like_sf"/>
</dbReference>
<reference evidence="3" key="1">
    <citation type="journal article" date="2018" name="Nat. Microbiol.">
        <title>Leveraging single-cell genomics to expand the fungal tree of life.</title>
        <authorList>
            <person name="Ahrendt S.R."/>
            <person name="Quandt C.A."/>
            <person name="Ciobanu D."/>
            <person name="Clum A."/>
            <person name="Salamov A."/>
            <person name="Andreopoulos B."/>
            <person name="Cheng J.F."/>
            <person name="Woyke T."/>
            <person name="Pelin A."/>
            <person name="Henrissat B."/>
            <person name="Reynolds N.K."/>
            <person name="Benny G.L."/>
            <person name="Smith M.E."/>
            <person name="James T.Y."/>
            <person name="Grigoriev I.V."/>
        </authorList>
    </citation>
    <scope>NUCLEOTIDE SEQUENCE [LARGE SCALE GENOMIC DNA]</scope>
    <source>
        <strain evidence="3">RSA 468</strain>
    </source>
</reference>
<dbReference type="PANTHER" id="PTHR15615">
    <property type="match status" value="1"/>
</dbReference>
<name>A0A4P9ZTC2_9FUNG</name>
<dbReference type="SUPFAM" id="SSF47954">
    <property type="entry name" value="Cyclin-like"/>
    <property type="match status" value="1"/>
</dbReference>
<proteinExistence type="predicted"/>
<organism evidence="2 3">
    <name type="scientific">Dimargaris cristalligena</name>
    <dbReference type="NCBI Taxonomy" id="215637"/>
    <lineage>
        <taxon>Eukaryota</taxon>
        <taxon>Fungi</taxon>
        <taxon>Fungi incertae sedis</taxon>
        <taxon>Zoopagomycota</taxon>
        <taxon>Kickxellomycotina</taxon>
        <taxon>Dimargaritomycetes</taxon>
        <taxon>Dimargaritales</taxon>
        <taxon>Dimargaritaceae</taxon>
        <taxon>Dimargaris</taxon>
    </lineage>
</organism>
<sequence>ALPPLIPFVKYLVSECHITNATLLHAIVYTRRLHARLPQGALAQPGSAHRIFVAALLLANKYVEDTSSLTPQKLSNTLMHCMWWAFPEEIARIERAFLKLMDFQLYVSDKDMTDFI</sequence>
<dbReference type="GO" id="GO:0019901">
    <property type="term" value="F:protein kinase binding"/>
    <property type="evidence" value="ECO:0007669"/>
    <property type="project" value="InterPro"/>
</dbReference>
<dbReference type="PANTHER" id="PTHR15615:SF108">
    <property type="entry name" value="PROTEIN CNPPD1"/>
    <property type="match status" value="1"/>
</dbReference>
<dbReference type="EMBL" id="ML002599">
    <property type="protein sequence ID" value="RKP36763.1"/>
    <property type="molecule type" value="Genomic_DNA"/>
</dbReference>
<evidence type="ECO:0000259" key="1">
    <source>
        <dbReference type="Pfam" id="PF00134"/>
    </source>
</evidence>
<dbReference type="GO" id="GO:0005634">
    <property type="term" value="C:nucleus"/>
    <property type="evidence" value="ECO:0007669"/>
    <property type="project" value="TreeGrafter"/>
</dbReference>
<dbReference type="STRING" id="215637.A0A4P9ZTC2"/>
<evidence type="ECO:0000313" key="2">
    <source>
        <dbReference type="EMBL" id="RKP36763.1"/>
    </source>
</evidence>
<dbReference type="Pfam" id="PF00134">
    <property type="entry name" value="Cyclin_N"/>
    <property type="match status" value="1"/>
</dbReference>
<dbReference type="InterPro" id="IPR013922">
    <property type="entry name" value="Cyclin_PHO80-like"/>
</dbReference>
<dbReference type="Proteomes" id="UP000268162">
    <property type="component" value="Unassembled WGS sequence"/>
</dbReference>
<dbReference type="InterPro" id="IPR006671">
    <property type="entry name" value="Cyclin_N"/>
</dbReference>
<gene>
    <name evidence="2" type="ORF">BJ085DRAFT_2763</name>
</gene>
<accession>A0A4P9ZTC2</accession>
<dbReference type="AlphaFoldDB" id="A0A4P9ZTC2"/>
<feature type="non-terminal residue" evidence="2">
    <location>
        <position position="1"/>
    </location>
</feature>